<feature type="non-terminal residue" evidence="2">
    <location>
        <position position="69"/>
    </location>
</feature>
<gene>
    <name evidence="2" type="ORF">HAX54_040744</name>
</gene>
<sequence>MQEGRCCSGAVTSLRTEVREWKSQKSVEAPDLSALDAVMAAPSTVQGPLDDLFEGLGDDAEDPGDAGLE</sequence>
<organism evidence="2 3">
    <name type="scientific">Datura stramonium</name>
    <name type="common">Jimsonweed</name>
    <name type="synonym">Common thornapple</name>
    <dbReference type="NCBI Taxonomy" id="4076"/>
    <lineage>
        <taxon>Eukaryota</taxon>
        <taxon>Viridiplantae</taxon>
        <taxon>Streptophyta</taxon>
        <taxon>Embryophyta</taxon>
        <taxon>Tracheophyta</taxon>
        <taxon>Spermatophyta</taxon>
        <taxon>Magnoliopsida</taxon>
        <taxon>eudicotyledons</taxon>
        <taxon>Gunneridae</taxon>
        <taxon>Pentapetalae</taxon>
        <taxon>asterids</taxon>
        <taxon>lamiids</taxon>
        <taxon>Solanales</taxon>
        <taxon>Solanaceae</taxon>
        <taxon>Solanoideae</taxon>
        <taxon>Datureae</taxon>
        <taxon>Datura</taxon>
    </lineage>
</organism>
<proteinExistence type="predicted"/>
<evidence type="ECO:0000256" key="1">
    <source>
        <dbReference type="SAM" id="MobiDB-lite"/>
    </source>
</evidence>
<evidence type="ECO:0000313" key="2">
    <source>
        <dbReference type="EMBL" id="MCE0482229.1"/>
    </source>
</evidence>
<dbReference type="EMBL" id="JACEIK010005797">
    <property type="protein sequence ID" value="MCE0482229.1"/>
    <property type="molecule type" value="Genomic_DNA"/>
</dbReference>
<evidence type="ECO:0000313" key="3">
    <source>
        <dbReference type="Proteomes" id="UP000823775"/>
    </source>
</evidence>
<feature type="compositionally biased region" description="Acidic residues" evidence="1">
    <location>
        <begin position="51"/>
        <end position="69"/>
    </location>
</feature>
<dbReference type="Proteomes" id="UP000823775">
    <property type="component" value="Unassembled WGS sequence"/>
</dbReference>
<reference evidence="2 3" key="1">
    <citation type="journal article" date="2021" name="BMC Genomics">
        <title>Datura genome reveals duplications of psychoactive alkaloid biosynthetic genes and high mutation rate following tissue culture.</title>
        <authorList>
            <person name="Rajewski A."/>
            <person name="Carter-House D."/>
            <person name="Stajich J."/>
            <person name="Litt A."/>
        </authorList>
    </citation>
    <scope>NUCLEOTIDE SEQUENCE [LARGE SCALE GENOMIC DNA]</scope>
    <source>
        <strain evidence="2">AR-01</strain>
    </source>
</reference>
<keyword evidence="3" id="KW-1185">Reference proteome</keyword>
<feature type="region of interest" description="Disordered" evidence="1">
    <location>
        <begin position="46"/>
        <end position="69"/>
    </location>
</feature>
<protein>
    <submittedName>
        <fullName evidence="2">Uncharacterized protein</fullName>
    </submittedName>
</protein>
<accession>A0ABS8VN59</accession>
<comment type="caution">
    <text evidence="2">The sequence shown here is derived from an EMBL/GenBank/DDBJ whole genome shotgun (WGS) entry which is preliminary data.</text>
</comment>
<name>A0ABS8VN59_DATST</name>